<dbReference type="Pfam" id="PF01434">
    <property type="entry name" value="Peptidase_M41"/>
    <property type="match status" value="1"/>
</dbReference>
<gene>
    <name evidence="2" type="ORF">A3C96_02890</name>
</gene>
<dbReference type="AlphaFoldDB" id="A0A1F7U7K7"/>
<dbReference type="GO" id="GO:0004176">
    <property type="term" value="F:ATP-dependent peptidase activity"/>
    <property type="evidence" value="ECO:0007669"/>
    <property type="project" value="InterPro"/>
</dbReference>
<dbReference type="SUPFAM" id="SSF140990">
    <property type="entry name" value="FtsH protease domain-like"/>
    <property type="match status" value="1"/>
</dbReference>
<evidence type="ECO:0000313" key="3">
    <source>
        <dbReference type="Proteomes" id="UP000177088"/>
    </source>
</evidence>
<evidence type="ECO:0000259" key="1">
    <source>
        <dbReference type="Pfam" id="PF01434"/>
    </source>
</evidence>
<dbReference type="Proteomes" id="UP000177088">
    <property type="component" value="Unassembled WGS sequence"/>
</dbReference>
<dbReference type="InterPro" id="IPR000642">
    <property type="entry name" value="Peptidase_M41"/>
</dbReference>
<comment type="caution">
    <text evidence="2">The sequence shown here is derived from an EMBL/GenBank/DDBJ whole genome shotgun (WGS) entry which is preliminary data.</text>
</comment>
<proteinExistence type="predicted"/>
<protein>
    <recommendedName>
        <fullName evidence="1">Peptidase M41 domain-containing protein</fullName>
    </recommendedName>
</protein>
<feature type="domain" description="Peptidase M41" evidence="1">
    <location>
        <begin position="18"/>
        <end position="117"/>
    </location>
</feature>
<organism evidence="2 3">
    <name type="scientific">Candidatus Uhrbacteria bacterium RIFCSPHIGHO2_02_FULL_60_10</name>
    <dbReference type="NCBI Taxonomy" id="1802392"/>
    <lineage>
        <taxon>Bacteria</taxon>
        <taxon>Candidatus Uhriibacteriota</taxon>
    </lineage>
</organism>
<evidence type="ECO:0000313" key="2">
    <source>
        <dbReference type="EMBL" id="OGL73717.1"/>
    </source>
</evidence>
<accession>A0A1F7U7K7</accession>
<dbReference type="GO" id="GO:0005524">
    <property type="term" value="F:ATP binding"/>
    <property type="evidence" value="ECO:0007669"/>
    <property type="project" value="InterPro"/>
</dbReference>
<name>A0A1F7U7K7_9BACT</name>
<dbReference type="GO" id="GO:0004222">
    <property type="term" value="F:metalloendopeptidase activity"/>
    <property type="evidence" value="ECO:0007669"/>
    <property type="project" value="InterPro"/>
</dbReference>
<sequence>MKSWSKRWRAYWDNLKAQELDRLAAHEAGHTVLFWFSPDIAVVENVRIDHGRGGQTLGIRNYRRSLTADGRWDRLASDLAGLAAEMAVYSAVQARGSTNDLLEARDEAREVIGQFGLVSCPWNDPRPPDLLDIGAMFVSRPETEVCVALRLAYARARLTLDEKRWAFEAIRKALLDKRELATTDLNSLLGARPWFIN</sequence>
<dbReference type="GO" id="GO:0006508">
    <property type="term" value="P:proteolysis"/>
    <property type="evidence" value="ECO:0007669"/>
    <property type="project" value="InterPro"/>
</dbReference>
<dbReference type="InterPro" id="IPR037219">
    <property type="entry name" value="Peptidase_M41-like"/>
</dbReference>
<dbReference type="EMBL" id="MGEA01000050">
    <property type="protein sequence ID" value="OGL73717.1"/>
    <property type="molecule type" value="Genomic_DNA"/>
</dbReference>
<dbReference type="Gene3D" id="1.20.58.760">
    <property type="entry name" value="Peptidase M41"/>
    <property type="match status" value="1"/>
</dbReference>
<reference evidence="2 3" key="1">
    <citation type="journal article" date="2016" name="Nat. Commun.">
        <title>Thousands of microbial genomes shed light on interconnected biogeochemical processes in an aquifer system.</title>
        <authorList>
            <person name="Anantharaman K."/>
            <person name="Brown C.T."/>
            <person name="Hug L.A."/>
            <person name="Sharon I."/>
            <person name="Castelle C.J."/>
            <person name="Probst A.J."/>
            <person name="Thomas B.C."/>
            <person name="Singh A."/>
            <person name="Wilkins M.J."/>
            <person name="Karaoz U."/>
            <person name="Brodie E.L."/>
            <person name="Williams K.H."/>
            <person name="Hubbard S.S."/>
            <person name="Banfield J.F."/>
        </authorList>
    </citation>
    <scope>NUCLEOTIDE SEQUENCE [LARGE SCALE GENOMIC DNA]</scope>
</reference>